<gene>
    <name evidence="6" type="primary">vapC</name>
    <name evidence="8" type="ORF">Gocc_1242</name>
</gene>
<dbReference type="GO" id="GO:0004540">
    <property type="term" value="F:RNA nuclease activity"/>
    <property type="evidence" value="ECO:0007669"/>
    <property type="project" value="InterPro"/>
</dbReference>
<name>A0A7M2Z0A4_9ACTN</name>
<comment type="cofactor">
    <cofactor evidence="6">
        <name>Mg(2+)</name>
        <dbReference type="ChEBI" id="CHEBI:18420"/>
    </cofactor>
</comment>
<accession>A0A7M2Z0A4</accession>
<dbReference type="InterPro" id="IPR002716">
    <property type="entry name" value="PIN_dom"/>
</dbReference>
<keyword evidence="9" id="KW-1185">Reference proteome</keyword>
<dbReference type="EMBL" id="QQZY01000002">
    <property type="protein sequence ID" value="RDI75444.1"/>
    <property type="molecule type" value="Genomic_DNA"/>
</dbReference>
<protein>
    <recommendedName>
        <fullName evidence="6">Ribonuclease VapC</fullName>
        <shortName evidence="6">RNase VapC</shortName>
        <ecNumber evidence="6">3.1.-.-</ecNumber>
    </recommendedName>
    <alternativeName>
        <fullName evidence="6">Toxin VapC</fullName>
    </alternativeName>
</protein>
<feature type="binding site" evidence="6">
    <location>
        <position position="96"/>
    </location>
    <ligand>
        <name>Mg(2+)</name>
        <dbReference type="ChEBI" id="CHEBI:18420"/>
    </ligand>
</feature>
<evidence type="ECO:0000313" key="8">
    <source>
        <dbReference type="EMBL" id="RDI75444.1"/>
    </source>
</evidence>
<dbReference type="Gene3D" id="3.40.50.1010">
    <property type="entry name" value="5'-nuclease"/>
    <property type="match status" value="1"/>
</dbReference>
<keyword evidence="3 6" id="KW-0479">Metal-binding</keyword>
<dbReference type="HAMAP" id="MF_00265">
    <property type="entry name" value="VapC_Nob1"/>
    <property type="match status" value="1"/>
</dbReference>
<evidence type="ECO:0000256" key="5">
    <source>
        <dbReference type="ARBA" id="ARBA00022842"/>
    </source>
</evidence>
<feature type="binding site" evidence="6">
    <location>
        <position position="7"/>
    </location>
    <ligand>
        <name>Mg(2+)</name>
        <dbReference type="ChEBI" id="CHEBI:18420"/>
    </ligand>
</feature>
<evidence type="ECO:0000259" key="7">
    <source>
        <dbReference type="Pfam" id="PF01850"/>
    </source>
</evidence>
<keyword evidence="1 6" id="KW-1277">Toxin-antitoxin system</keyword>
<reference evidence="9" key="2">
    <citation type="journal article" date="2019" name="MicrobiologyOpen">
        <title>High-quality draft genome sequence of Gaiella occulta isolated from a 150 meter deep mineral water borehole and comparison with the genome sequences of other deep-branching lineages of the phylum Actinobacteria.</title>
        <authorList>
            <person name="Severino R."/>
            <person name="Froufe H.J.C."/>
            <person name="Barroso C."/>
            <person name="Albuquerque L."/>
            <person name="Lobo-da-Cunha A."/>
            <person name="da Costa M.S."/>
            <person name="Egas C."/>
        </authorList>
    </citation>
    <scope>NUCLEOTIDE SEQUENCE [LARGE SCALE GENOMIC DNA]</scope>
    <source>
        <strain evidence="9">F2-233</strain>
    </source>
</reference>
<dbReference type="InterPro" id="IPR022907">
    <property type="entry name" value="VapC_family"/>
</dbReference>
<keyword evidence="6" id="KW-0800">Toxin</keyword>
<proteinExistence type="inferred from homology"/>
<dbReference type="Proteomes" id="UP000254134">
    <property type="component" value="Unassembled WGS sequence"/>
</dbReference>
<dbReference type="SUPFAM" id="SSF88723">
    <property type="entry name" value="PIN domain-like"/>
    <property type="match status" value="1"/>
</dbReference>
<reference evidence="8 9" key="1">
    <citation type="submission" date="2018-07" db="EMBL/GenBank/DDBJ databases">
        <title>High-quality-draft genome sequence of Gaiella occulta.</title>
        <authorList>
            <person name="Severino R."/>
            <person name="Froufe H.J.C."/>
            <person name="Rainey F.A."/>
            <person name="Barroso C."/>
            <person name="Albuquerque L."/>
            <person name="Lobo-Da-Cunha A."/>
            <person name="Da Costa M.S."/>
            <person name="Egas C."/>
        </authorList>
    </citation>
    <scope>NUCLEOTIDE SEQUENCE [LARGE SCALE GENOMIC DNA]</scope>
    <source>
        <strain evidence="8 9">F2-233</strain>
    </source>
</reference>
<dbReference type="InterPro" id="IPR029060">
    <property type="entry name" value="PIN-like_dom_sf"/>
</dbReference>
<keyword evidence="4 6" id="KW-0378">Hydrolase</keyword>
<dbReference type="Pfam" id="PF01850">
    <property type="entry name" value="PIN"/>
    <property type="match status" value="1"/>
</dbReference>
<comment type="caution">
    <text evidence="8">The sequence shown here is derived from an EMBL/GenBank/DDBJ whole genome shotgun (WGS) entry which is preliminary data.</text>
</comment>
<evidence type="ECO:0000256" key="4">
    <source>
        <dbReference type="ARBA" id="ARBA00022801"/>
    </source>
</evidence>
<comment type="similarity">
    <text evidence="6">Belongs to the PINc/VapC protein family.</text>
</comment>
<comment type="function">
    <text evidence="6">Toxic component of a toxin-antitoxin (TA) system. An RNase.</text>
</comment>
<keyword evidence="2 6" id="KW-0540">Nuclease</keyword>
<evidence type="ECO:0000256" key="3">
    <source>
        <dbReference type="ARBA" id="ARBA00022723"/>
    </source>
</evidence>
<dbReference type="RefSeq" id="WP_181813420.1">
    <property type="nucleotide sequence ID" value="NZ_QQZY01000002.1"/>
</dbReference>
<evidence type="ECO:0000256" key="1">
    <source>
        <dbReference type="ARBA" id="ARBA00022649"/>
    </source>
</evidence>
<evidence type="ECO:0000313" key="9">
    <source>
        <dbReference type="Proteomes" id="UP000254134"/>
    </source>
</evidence>
<evidence type="ECO:0000256" key="2">
    <source>
        <dbReference type="ARBA" id="ARBA00022722"/>
    </source>
</evidence>
<dbReference type="GO" id="GO:0016787">
    <property type="term" value="F:hydrolase activity"/>
    <property type="evidence" value="ECO:0007669"/>
    <property type="project" value="UniProtKB-KW"/>
</dbReference>
<sequence>MALIVLDASVVIAHLDRDDALHLSATSTLLEYAGDDLRLPASAYAELLVDPARKGRLDEARDAIAALRLQIVPVDRLLAERAASLCARERGLRLPDALVLACGEHLAADAIVTADRRWRRFERVRLIG</sequence>
<dbReference type="GO" id="GO:0090729">
    <property type="term" value="F:toxin activity"/>
    <property type="evidence" value="ECO:0007669"/>
    <property type="project" value="UniProtKB-KW"/>
</dbReference>
<evidence type="ECO:0000256" key="6">
    <source>
        <dbReference type="HAMAP-Rule" id="MF_00265"/>
    </source>
</evidence>
<keyword evidence="5 6" id="KW-0460">Magnesium</keyword>
<dbReference type="AlphaFoldDB" id="A0A7M2Z0A4"/>
<organism evidence="8 9">
    <name type="scientific">Gaiella occulta</name>
    <dbReference type="NCBI Taxonomy" id="1002870"/>
    <lineage>
        <taxon>Bacteria</taxon>
        <taxon>Bacillati</taxon>
        <taxon>Actinomycetota</taxon>
        <taxon>Thermoleophilia</taxon>
        <taxon>Gaiellales</taxon>
        <taxon>Gaiellaceae</taxon>
        <taxon>Gaiella</taxon>
    </lineage>
</organism>
<feature type="domain" description="PIN" evidence="7">
    <location>
        <begin position="4"/>
        <end position="122"/>
    </location>
</feature>
<dbReference type="GO" id="GO:0000287">
    <property type="term" value="F:magnesium ion binding"/>
    <property type="evidence" value="ECO:0007669"/>
    <property type="project" value="UniProtKB-UniRule"/>
</dbReference>
<dbReference type="EC" id="3.1.-.-" evidence="6"/>